<dbReference type="RefSeq" id="WP_159980164.1">
    <property type="nucleotide sequence ID" value="NZ_BLIV01000008.1"/>
</dbReference>
<keyword evidence="2" id="KW-1185">Reference proteome</keyword>
<dbReference type="AlphaFoldDB" id="A0A640VVR6"/>
<organism evidence="1 2">
    <name type="scientific">Roseobacter cerasinus</name>
    <dbReference type="NCBI Taxonomy" id="2602289"/>
    <lineage>
        <taxon>Bacteria</taxon>
        <taxon>Pseudomonadati</taxon>
        <taxon>Pseudomonadota</taxon>
        <taxon>Alphaproteobacteria</taxon>
        <taxon>Rhodobacterales</taxon>
        <taxon>Roseobacteraceae</taxon>
        <taxon>Roseobacter</taxon>
    </lineage>
</organism>
<proteinExistence type="predicted"/>
<dbReference type="EMBL" id="BLIV01000008">
    <property type="protein sequence ID" value="GFE51947.1"/>
    <property type="molecule type" value="Genomic_DNA"/>
</dbReference>
<evidence type="ECO:0000313" key="1">
    <source>
        <dbReference type="EMBL" id="GFE51947.1"/>
    </source>
</evidence>
<comment type="caution">
    <text evidence="1">The sequence shown here is derived from an EMBL/GenBank/DDBJ whole genome shotgun (WGS) entry which is preliminary data.</text>
</comment>
<protein>
    <submittedName>
        <fullName evidence="1">Uncharacterized protein</fullName>
    </submittedName>
</protein>
<reference evidence="1 2" key="1">
    <citation type="submission" date="2019-12" db="EMBL/GenBank/DDBJ databases">
        <title>Roseobacter cerasinus sp. nov., isolated from seawater around aquaculture.</title>
        <authorList>
            <person name="Muramatsu S."/>
            <person name="Takabe Y."/>
            <person name="Mori K."/>
            <person name="Takaichi S."/>
            <person name="Hanada S."/>
        </authorList>
    </citation>
    <scope>NUCLEOTIDE SEQUENCE [LARGE SCALE GENOMIC DNA]</scope>
    <source>
        <strain evidence="1 2">AI77</strain>
    </source>
</reference>
<name>A0A640VVR6_9RHOB</name>
<sequence>MGPNGNPNNPALLRQGLAAADGQPAGDVGQICEDCPDNWVEAGAVDDSTGQPLPGIGYRIYDMASGDRVASGVLNDEGLSPRHYIPVPVTQLYVIFGTDAAMDEAEEQIGARQRDHALQQDAVSEWRGIPAGLDEQGFNQAYDQIAREAGRYEKPSAGLFEGAGYGANMLWDYVSSGFDSQHMLNELYLDDRRRNFEQYELATNARQASDAESFFGGGGQGLTFGFGEEGMARLETLFSDRSYEELVAERRQLMNAERLANPNWFVGGELAGAVPTIFVPAGGAAANAARAGQGVRGAVTAGARTGAATGGLSGAGHDEGGVLDRLDGAALGAATGGLAGAVLSGAGVLIARGIAKTRIMGRIPRSSAFMKDADPARRVMGPATRSHPNEIAAMKAELEKAGVEVIERPGAMAYGPSGSGGKPGQFIIDPDASYSAWSHEYQHFLQDRASGWQGMRILTDKNVRWAWEQEAFAVEKSMMRRLGHTSVLEELDELQTLEWQRIFKGWN</sequence>
<dbReference type="Proteomes" id="UP000436522">
    <property type="component" value="Unassembled WGS sequence"/>
</dbReference>
<evidence type="ECO:0000313" key="2">
    <source>
        <dbReference type="Proteomes" id="UP000436522"/>
    </source>
</evidence>
<dbReference type="OrthoDB" id="7990014at2"/>
<accession>A0A640VVR6</accession>
<gene>
    <name evidence="1" type="ORF">So717_37000</name>
</gene>